<evidence type="ECO:0000256" key="1">
    <source>
        <dbReference type="SAM" id="MobiDB-lite"/>
    </source>
</evidence>
<keyword evidence="4" id="KW-0418">Kinase</keyword>
<dbReference type="Pfam" id="PF00069">
    <property type="entry name" value="Pkinase"/>
    <property type="match status" value="1"/>
</dbReference>
<name>A0A6J2URT5_CHACN</name>
<dbReference type="InterPro" id="IPR026870">
    <property type="entry name" value="Zinc_ribbon_dom"/>
</dbReference>
<evidence type="ECO:0000313" key="4">
    <source>
        <dbReference type="RefSeq" id="XP_030622052.1"/>
    </source>
</evidence>
<organism evidence="3 4">
    <name type="scientific">Chanos chanos</name>
    <name type="common">Milkfish</name>
    <name type="synonym">Mugil chanos</name>
    <dbReference type="NCBI Taxonomy" id="29144"/>
    <lineage>
        <taxon>Eukaryota</taxon>
        <taxon>Metazoa</taxon>
        <taxon>Chordata</taxon>
        <taxon>Craniata</taxon>
        <taxon>Vertebrata</taxon>
        <taxon>Euteleostomi</taxon>
        <taxon>Actinopterygii</taxon>
        <taxon>Neopterygii</taxon>
        <taxon>Teleostei</taxon>
        <taxon>Ostariophysi</taxon>
        <taxon>Gonorynchiformes</taxon>
        <taxon>Chanidae</taxon>
        <taxon>Chanos</taxon>
    </lineage>
</organism>
<dbReference type="Proteomes" id="UP000504632">
    <property type="component" value="Chromosome 2"/>
</dbReference>
<gene>
    <name evidence="4" type="primary">vrk3</name>
</gene>
<sequence length="471" mass="51304">MKLHFCPQCGSGLQPGFKFCPSCGEKLPCAVDSVESAECPVSPSTKPANADSVQGSSSPDLKTKTPAGGKIGGGASPSSVLARSPARATRRTVCKSPSKAATPKSTPTPSDQKSLTSPQKRKAPSQETQEEEPKKETAPSPRTPPSVKGKAKKAKQVCAVEEGVEFTDQAGSKWKLEKLLNETETEFTYAVSKVGAKSSVQKHILRLGAKDGQLFNEQNFHQRAAKPAVVEKWVKKQNLDFLGIPSCVGFGLHETYRFLIFPDMGQSLQSVIDEGLGILPVKTVLQVSLRILDVLKYIHENEYAHANIHSGNIFVNQTANTQVYLSGFGHAFRFCPGGEHVEYREGGRTPHQGNASFISLDSHKGVGPSRRSDLHSLGYCMLSWMTGALPWNDTTQTITAVAAEKERYMNDVSGLLRDCFKRKKVSDVLKGYLSHVMGLQYSEKPNYELLTSVLSDALEKMGESLEEPLSF</sequence>
<dbReference type="PROSITE" id="PS50011">
    <property type="entry name" value="PROTEIN_KINASE_DOM"/>
    <property type="match status" value="1"/>
</dbReference>
<keyword evidence="4" id="KW-0808">Transferase</keyword>
<dbReference type="PANTHER" id="PTHR11909">
    <property type="entry name" value="CASEIN KINASE-RELATED"/>
    <property type="match status" value="1"/>
</dbReference>
<dbReference type="GeneID" id="115805567"/>
<dbReference type="InParanoid" id="A0A6J2URT5"/>
<dbReference type="InterPro" id="IPR000719">
    <property type="entry name" value="Prot_kinase_dom"/>
</dbReference>
<dbReference type="InterPro" id="IPR050235">
    <property type="entry name" value="CK1_Ser-Thr_kinase"/>
</dbReference>
<feature type="compositionally biased region" description="Polar residues" evidence="1">
    <location>
        <begin position="42"/>
        <end position="60"/>
    </location>
</feature>
<feature type="compositionally biased region" description="Polar residues" evidence="1">
    <location>
        <begin position="103"/>
        <end position="118"/>
    </location>
</feature>
<evidence type="ECO:0000313" key="3">
    <source>
        <dbReference type="Proteomes" id="UP000504632"/>
    </source>
</evidence>
<dbReference type="GO" id="GO:0005524">
    <property type="term" value="F:ATP binding"/>
    <property type="evidence" value="ECO:0007669"/>
    <property type="project" value="InterPro"/>
</dbReference>
<dbReference type="OrthoDB" id="2687620at2759"/>
<dbReference type="Gene3D" id="1.10.510.10">
    <property type="entry name" value="Transferase(Phosphotransferase) domain 1"/>
    <property type="match status" value="1"/>
</dbReference>
<accession>A0A6J2URT5</accession>
<feature type="domain" description="Protein kinase" evidence="2">
    <location>
        <begin position="174"/>
        <end position="458"/>
    </location>
</feature>
<protein>
    <submittedName>
        <fullName evidence="4">Serine/threonine-protein kinase VRK3</fullName>
    </submittedName>
</protein>
<reference evidence="4" key="1">
    <citation type="submission" date="2025-08" db="UniProtKB">
        <authorList>
            <consortium name="RefSeq"/>
        </authorList>
    </citation>
    <scope>IDENTIFICATION</scope>
</reference>
<proteinExistence type="predicted"/>
<dbReference type="InterPro" id="IPR011009">
    <property type="entry name" value="Kinase-like_dom_sf"/>
</dbReference>
<feature type="region of interest" description="Disordered" evidence="1">
    <location>
        <begin position="36"/>
        <end position="154"/>
    </location>
</feature>
<dbReference type="RefSeq" id="XP_030622052.1">
    <property type="nucleotide sequence ID" value="XM_030766192.1"/>
</dbReference>
<keyword evidence="3" id="KW-1185">Reference proteome</keyword>
<dbReference type="SMART" id="SM00220">
    <property type="entry name" value="S_TKc"/>
    <property type="match status" value="1"/>
</dbReference>
<dbReference type="AlphaFoldDB" id="A0A6J2URT5"/>
<dbReference type="Pfam" id="PF13240">
    <property type="entry name" value="Zn_Ribbon_1"/>
    <property type="match status" value="1"/>
</dbReference>
<evidence type="ECO:0000259" key="2">
    <source>
        <dbReference type="PROSITE" id="PS50011"/>
    </source>
</evidence>
<dbReference type="CTD" id="51231"/>
<dbReference type="GO" id="GO:0004672">
    <property type="term" value="F:protein kinase activity"/>
    <property type="evidence" value="ECO:0007669"/>
    <property type="project" value="InterPro"/>
</dbReference>
<dbReference type="SUPFAM" id="SSF56112">
    <property type="entry name" value="Protein kinase-like (PK-like)"/>
    <property type="match status" value="1"/>
</dbReference>